<dbReference type="GO" id="GO:0008199">
    <property type="term" value="F:ferric iron binding"/>
    <property type="evidence" value="ECO:0007669"/>
    <property type="project" value="InterPro"/>
</dbReference>
<proteinExistence type="inferred from homology"/>
<keyword evidence="6" id="KW-1185">Reference proteome</keyword>
<dbReference type="GO" id="GO:0003677">
    <property type="term" value="F:DNA binding"/>
    <property type="evidence" value="ECO:0007669"/>
    <property type="project" value="UniProtKB-KW"/>
</dbReference>
<dbReference type="SUPFAM" id="SSF47240">
    <property type="entry name" value="Ferritin-like"/>
    <property type="match status" value="1"/>
</dbReference>
<evidence type="ECO:0000256" key="1">
    <source>
        <dbReference type="ARBA" id="ARBA00009497"/>
    </source>
</evidence>
<sequence>MKISIGLDAKQIKDNVKALSVLLADEHILYTKTRNAHWNVEGADFHAMHVFFESQYDELEEIIDEVAERIRQLGQMAPGSLKDFVQLTRLSERKLSKNDSQSFIKALLEDQESVISYIREVVAKMDDSKDFGTEDFLVGLLEKHEKMAWMLRAHL</sequence>
<dbReference type="InterPro" id="IPR002177">
    <property type="entry name" value="DPS_DNA-bd"/>
</dbReference>
<gene>
    <name evidence="5" type="ORF">SAMN05660477_00943</name>
</gene>
<evidence type="ECO:0000259" key="4">
    <source>
        <dbReference type="Pfam" id="PF00210"/>
    </source>
</evidence>
<dbReference type="PIRSF" id="PIRSF005900">
    <property type="entry name" value="Dps"/>
    <property type="match status" value="1"/>
</dbReference>
<dbReference type="Pfam" id="PF00210">
    <property type="entry name" value="Ferritin"/>
    <property type="match status" value="1"/>
</dbReference>
<dbReference type="InterPro" id="IPR023188">
    <property type="entry name" value="DPS_DNA-bd_CS"/>
</dbReference>
<dbReference type="Gene3D" id="1.20.1260.10">
    <property type="match status" value="1"/>
</dbReference>
<dbReference type="STRING" id="619805.SAMN05660477_00943"/>
<dbReference type="PROSITE" id="PS00819">
    <property type="entry name" value="DPS_2"/>
    <property type="match status" value="1"/>
</dbReference>
<keyword evidence="3" id="KW-0175">Coiled coil</keyword>
<dbReference type="GO" id="GO:0016722">
    <property type="term" value="F:oxidoreductase activity, acting on metal ions"/>
    <property type="evidence" value="ECO:0007669"/>
    <property type="project" value="InterPro"/>
</dbReference>
<dbReference type="InterPro" id="IPR012347">
    <property type="entry name" value="Ferritin-like"/>
</dbReference>
<keyword evidence="5" id="KW-0238">DNA-binding</keyword>
<reference evidence="5 6" key="1">
    <citation type="submission" date="2017-02" db="EMBL/GenBank/DDBJ databases">
        <authorList>
            <person name="Peterson S.W."/>
        </authorList>
    </citation>
    <scope>NUCLEOTIDE SEQUENCE [LARGE SCALE GENOMIC DNA]</scope>
    <source>
        <strain evidence="5 6">DSM 22323</strain>
    </source>
</reference>
<dbReference type="AlphaFoldDB" id="A0A1T5DR90"/>
<dbReference type="CDD" id="cd01043">
    <property type="entry name" value="DPS"/>
    <property type="match status" value="1"/>
</dbReference>
<dbReference type="InterPro" id="IPR008331">
    <property type="entry name" value="Ferritin_DPS_dom"/>
</dbReference>
<dbReference type="EMBL" id="FUYZ01000002">
    <property type="protein sequence ID" value="SKB74252.1"/>
    <property type="molecule type" value="Genomic_DNA"/>
</dbReference>
<feature type="coiled-coil region" evidence="3">
    <location>
        <begin position="49"/>
        <end position="76"/>
    </location>
</feature>
<dbReference type="PANTHER" id="PTHR42932">
    <property type="entry name" value="GENERAL STRESS PROTEIN 20U"/>
    <property type="match status" value="1"/>
</dbReference>
<comment type="similarity">
    <text evidence="1 2">Belongs to the Dps family.</text>
</comment>
<evidence type="ECO:0000313" key="6">
    <source>
        <dbReference type="Proteomes" id="UP000191112"/>
    </source>
</evidence>
<evidence type="ECO:0000256" key="2">
    <source>
        <dbReference type="RuleBase" id="RU003875"/>
    </source>
</evidence>
<dbReference type="RefSeq" id="WP_079666215.1">
    <property type="nucleotide sequence ID" value="NZ_FUYZ01000002.1"/>
</dbReference>
<dbReference type="PRINTS" id="PR01346">
    <property type="entry name" value="HELNAPAPROT"/>
</dbReference>
<dbReference type="OrthoDB" id="9797023at2"/>
<organism evidence="5 6">
    <name type="scientific">Soonwooa buanensis</name>
    <dbReference type="NCBI Taxonomy" id="619805"/>
    <lineage>
        <taxon>Bacteria</taxon>
        <taxon>Pseudomonadati</taxon>
        <taxon>Bacteroidota</taxon>
        <taxon>Flavobacteriia</taxon>
        <taxon>Flavobacteriales</taxon>
        <taxon>Weeksellaceae</taxon>
        <taxon>Chryseobacterium group</taxon>
        <taxon>Soonwooa</taxon>
    </lineage>
</organism>
<protein>
    <submittedName>
        <fullName evidence="5">Starvation-inducible DNA-binding protein</fullName>
    </submittedName>
</protein>
<dbReference type="Proteomes" id="UP000191112">
    <property type="component" value="Unassembled WGS sequence"/>
</dbReference>
<accession>A0A1T5DR90</accession>
<dbReference type="InterPro" id="IPR009078">
    <property type="entry name" value="Ferritin-like_SF"/>
</dbReference>
<feature type="domain" description="Ferritin/DPS" evidence="4">
    <location>
        <begin position="17"/>
        <end position="155"/>
    </location>
</feature>
<evidence type="ECO:0000313" key="5">
    <source>
        <dbReference type="EMBL" id="SKB74252.1"/>
    </source>
</evidence>
<evidence type="ECO:0000256" key="3">
    <source>
        <dbReference type="SAM" id="Coils"/>
    </source>
</evidence>
<name>A0A1T5DR90_9FLAO</name>
<dbReference type="PANTHER" id="PTHR42932:SF3">
    <property type="entry name" value="DNA PROTECTION DURING STARVATION PROTEIN"/>
    <property type="match status" value="1"/>
</dbReference>